<keyword evidence="4" id="KW-0645">Protease</keyword>
<reference evidence="4 5" key="1">
    <citation type="journal article" date="2021" name="Elife">
        <title>Chloroplast acquisition without the gene transfer in kleptoplastic sea slugs, Plakobranchus ocellatus.</title>
        <authorList>
            <person name="Maeda T."/>
            <person name="Takahashi S."/>
            <person name="Yoshida T."/>
            <person name="Shimamura S."/>
            <person name="Takaki Y."/>
            <person name="Nagai Y."/>
            <person name="Toyoda A."/>
            <person name="Suzuki Y."/>
            <person name="Arimoto A."/>
            <person name="Ishii H."/>
            <person name="Satoh N."/>
            <person name="Nishiyama T."/>
            <person name="Hasebe M."/>
            <person name="Maruyama T."/>
            <person name="Minagawa J."/>
            <person name="Obokata J."/>
            <person name="Shigenobu S."/>
        </authorList>
    </citation>
    <scope>NUCLEOTIDE SEQUENCE [LARGE SCALE GENOMIC DNA]</scope>
</reference>
<sequence length="400" mass="44280">MVLNQTKIVIYNVKGVCDSCLNPLIGRDCQVQVHHVTPGHHPASARKTNIKQTSKVATWNVFLLPLYLCAFVASIHTVLSAVCVRSSVTRTPFSGKAYRDVYERWRETMLYYSGKKRWPKNPRDLYFSIAPSGRASCGLAFPDFLTSVGNKTAPLRAWPWYALVYTKNGDSCGGTLLSDKWVLTAAHCLTPTGENTLVGLGALRKLGRRSDFEVVRKVDVAFPHELHPLKGGVAFYDIALLKLDKPVVFTNNIQPACLPDDLIDLTSPFLDCYIVGYGKKQPKPRTGARNLQQLKVKTMDYRECQHYMLNSIVDHHICLRLSDAGSDMCKGDFGGPLSCIGPGGAFFVAGVASRVFNECKNKQTRPDIFVSTLYFKEWIKGTVLKNGGQLPPSSLFGASP</sequence>
<dbReference type="InterPro" id="IPR018114">
    <property type="entry name" value="TRYPSIN_HIS"/>
</dbReference>
<protein>
    <submittedName>
        <fullName evidence="4">Serine protease 27-like</fullName>
    </submittedName>
</protein>
<dbReference type="Gene3D" id="2.40.10.10">
    <property type="entry name" value="Trypsin-like serine proteases"/>
    <property type="match status" value="1"/>
</dbReference>
<name>A0AAV4CCL1_9GAST</name>
<dbReference type="InterPro" id="IPR001314">
    <property type="entry name" value="Peptidase_S1A"/>
</dbReference>
<dbReference type="SUPFAM" id="SSF50494">
    <property type="entry name" value="Trypsin-like serine proteases"/>
    <property type="match status" value="1"/>
</dbReference>
<feature type="transmembrane region" description="Helical" evidence="2">
    <location>
        <begin position="56"/>
        <end position="79"/>
    </location>
</feature>
<dbReference type="CDD" id="cd00190">
    <property type="entry name" value="Tryp_SPc"/>
    <property type="match status" value="1"/>
</dbReference>
<keyword evidence="2" id="KW-0472">Membrane</keyword>
<keyword evidence="4" id="KW-0378">Hydrolase</keyword>
<evidence type="ECO:0000313" key="4">
    <source>
        <dbReference type="EMBL" id="GFO33056.1"/>
    </source>
</evidence>
<dbReference type="AlphaFoldDB" id="A0AAV4CCL1"/>
<evidence type="ECO:0000313" key="5">
    <source>
        <dbReference type="Proteomes" id="UP000735302"/>
    </source>
</evidence>
<dbReference type="PANTHER" id="PTHR24252">
    <property type="entry name" value="ACROSIN-RELATED"/>
    <property type="match status" value="1"/>
</dbReference>
<dbReference type="GO" id="GO:0007340">
    <property type="term" value="P:acrosome reaction"/>
    <property type="evidence" value="ECO:0007669"/>
    <property type="project" value="TreeGrafter"/>
</dbReference>
<evidence type="ECO:0000256" key="2">
    <source>
        <dbReference type="SAM" id="Phobius"/>
    </source>
</evidence>
<keyword evidence="5" id="KW-1185">Reference proteome</keyword>
<dbReference type="PRINTS" id="PR00722">
    <property type="entry name" value="CHYMOTRYPSIN"/>
</dbReference>
<dbReference type="InterPro" id="IPR043504">
    <property type="entry name" value="Peptidase_S1_PA_chymotrypsin"/>
</dbReference>
<dbReference type="PROSITE" id="PS50240">
    <property type="entry name" value="TRYPSIN_DOM"/>
    <property type="match status" value="1"/>
</dbReference>
<dbReference type="FunFam" id="2.40.10.10:FF:000068">
    <property type="entry name" value="transmembrane protease serine 2"/>
    <property type="match status" value="1"/>
</dbReference>
<keyword evidence="1" id="KW-1015">Disulfide bond</keyword>
<dbReference type="SMART" id="SM00020">
    <property type="entry name" value="Tryp_SPc"/>
    <property type="match status" value="1"/>
</dbReference>
<dbReference type="InterPro" id="IPR009003">
    <property type="entry name" value="Peptidase_S1_PA"/>
</dbReference>
<proteinExistence type="predicted"/>
<dbReference type="Pfam" id="PF00089">
    <property type="entry name" value="Trypsin"/>
    <property type="match status" value="1"/>
</dbReference>
<keyword evidence="2" id="KW-1133">Transmembrane helix</keyword>
<dbReference type="GO" id="GO:0006508">
    <property type="term" value="P:proteolysis"/>
    <property type="evidence" value="ECO:0007669"/>
    <property type="project" value="UniProtKB-KW"/>
</dbReference>
<dbReference type="PROSITE" id="PS00134">
    <property type="entry name" value="TRYPSIN_HIS"/>
    <property type="match status" value="1"/>
</dbReference>
<keyword evidence="2" id="KW-0812">Transmembrane</keyword>
<dbReference type="EMBL" id="BLXT01006747">
    <property type="protein sequence ID" value="GFO33056.1"/>
    <property type="molecule type" value="Genomic_DNA"/>
</dbReference>
<comment type="caution">
    <text evidence="4">The sequence shown here is derived from an EMBL/GenBank/DDBJ whole genome shotgun (WGS) entry which is preliminary data.</text>
</comment>
<gene>
    <name evidence="4" type="ORF">PoB_005956100</name>
</gene>
<organism evidence="4 5">
    <name type="scientific">Plakobranchus ocellatus</name>
    <dbReference type="NCBI Taxonomy" id="259542"/>
    <lineage>
        <taxon>Eukaryota</taxon>
        <taxon>Metazoa</taxon>
        <taxon>Spiralia</taxon>
        <taxon>Lophotrochozoa</taxon>
        <taxon>Mollusca</taxon>
        <taxon>Gastropoda</taxon>
        <taxon>Heterobranchia</taxon>
        <taxon>Euthyneura</taxon>
        <taxon>Panpulmonata</taxon>
        <taxon>Sacoglossa</taxon>
        <taxon>Placobranchoidea</taxon>
        <taxon>Plakobranchidae</taxon>
        <taxon>Plakobranchus</taxon>
    </lineage>
</organism>
<accession>A0AAV4CCL1</accession>
<feature type="domain" description="Peptidase S1" evidence="3">
    <location>
        <begin position="147"/>
        <end position="384"/>
    </location>
</feature>
<dbReference type="PANTHER" id="PTHR24252:SF8">
    <property type="entry name" value="ACROSIN"/>
    <property type="match status" value="1"/>
</dbReference>
<dbReference type="Proteomes" id="UP000735302">
    <property type="component" value="Unassembled WGS sequence"/>
</dbReference>
<dbReference type="GO" id="GO:0004252">
    <property type="term" value="F:serine-type endopeptidase activity"/>
    <property type="evidence" value="ECO:0007669"/>
    <property type="project" value="InterPro"/>
</dbReference>
<evidence type="ECO:0000256" key="1">
    <source>
        <dbReference type="ARBA" id="ARBA00023157"/>
    </source>
</evidence>
<dbReference type="InterPro" id="IPR001254">
    <property type="entry name" value="Trypsin_dom"/>
</dbReference>
<evidence type="ECO:0000259" key="3">
    <source>
        <dbReference type="PROSITE" id="PS50240"/>
    </source>
</evidence>